<evidence type="ECO:0000256" key="11">
    <source>
        <dbReference type="SAM" id="MobiDB-lite"/>
    </source>
</evidence>
<dbReference type="Gene3D" id="3.30.310.80">
    <property type="entry name" value="Kinase associated domain 1, KA1"/>
    <property type="match status" value="1"/>
</dbReference>
<protein>
    <recommendedName>
        <fullName evidence="2">non-specific serine/threonine protein kinase</fullName>
        <ecNumber evidence="2">2.7.11.1</ecNumber>
    </recommendedName>
</protein>
<comment type="catalytic activity">
    <reaction evidence="8">
        <text>L-threonyl-[protein] + ATP = O-phospho-L-threonyl-[protein] + ADP + H(+)</text>
        <dbReference type="Rhea" id="RHEA:46608"/>
        <dbReference type="Rhea" id="RHEA-COMP:11060"/>
        <dbReference type="Rhea" id="RHEA-COMP:11605"/>
        <dbReference type="ChEBI" id="CHEBI:15378"/>
        <dbReference type="ChEBI" id="CHEBI:30013"/>
        <dbReference type="ChEBI" id="CHEBI:30616"/>
        <dbReference type="ChEBI" id="CHEBI:61977"/>
        <dbReference type="ChEBI" id="CHEBI:456216"/>
        <dbReference type="EC" id="2.7.11.1"/>
    </reaction>
</comment>
<feature type="region of interest" description="Disordered" evidence="11">
    <location>
        <begin position="438"/>
        <end position="489"/>
    </location>
</feature>
<evidence type="ECO:0000259" key="12">
    <source>
        <dbReference type="PROSITE" id="PS50011"/>
    </source>
</evidence>
<keyword evidence="3" id="KW-0723">Serine/threonine-protein kinase</keyword>
<keyword evidence="7 10" id="KW-0067">ATP-binding</keyword>
<dbReference type="InterPro" id="IPR028375">
    <property type="entry name" value="KA1/Ssp2_C"/>
</dbReference>
<feature type="compositionally biased region" description="Polar residues" evidence="11">
    <location>
        <begin position="980"/>
        <end position="992"/>
    </location>
</feature>
<name>A0A8T1LX24_CLOSI</name>
<feature type="domain" description="Protein kinase" evidence="12">
    <location>
        <begin position="112"/>
        <end position="363"/>
    </location>
</feature>
<dbReference type="AlphaFoldDB" id="A0A8T1LX24"/>
<proteinExistence type="inferred from homology"/>
<organism evidence="14 15">
    <name type="scientific">Clonorchis sinensis</name>
    <name type="common">Chinese liver fluke</name>
    <dbReference type="NCBI Taxonomy" id="79923"/>
    <lineage>
        <taxon>Eukaryota</taxon>
        <taxon>Metazoa</taxon>
        <taxon>Spiralia</taxon>
        <taxon>Lophotrochozoa</taxon>
        <taxon>Platyhelminthes</taxon>
        <taxon>Trematoda</taxon>
        <taxon>Digenea</taxon>
        <taxon>Opisthorchiida</taxon>
        <taxon>Opisthorchiata</taxon>
        <taxon>Opisthorchiidae</taxon>
        <taxon>Clonorchis</taxon>
    </lineage>
</organism>
<feature type="compositionally biased region" description="Basic and acidic residues" evidence="11">
    <location>
        <begin position="438"/>
        <end position="454"/>
    </location>
</feature>
<dbReference type="OrthoDB" id="504170at2759"/>
<dbReference type="InterPro" id="IPR011009">
    <property type="entry name" value="Kinase-like_dom_sf"/>
</dbReference>
<comment type="caution">
    <text evidence="14">The sequence shown here is derived from an EMBL/GenBank/DDBJ whole genome shotgun (WGS) entry which is preliminary data.</text>
</comment>
<sequence length="1235" mass="140014">MSALTKFYLPENEQFRQNTNMAMDTLRSGKISPMLTTMNNGYNGQKRSQSFKPVKRDSTPIKNGPPTPVNKSDSTSKANLKQRRSRARYIAVPTSPPAQGKHNIQSLNVGKYSIIRTLGRGNFAQVKLAIHLTTGREVAIKMIDKATLNESCRVKLAREVRVMKALSHPNIVKLYEVIETTRHVYLVMEYAKNGEVFDHLLRIGRMPEKEAQKLFRQLFSAVEYCHQKNIVHRDLKAENLLFDENNNLKLADFGFANVFNTECQLDTFCGSPPYAAPELLSGQKYHGPEVDVWALGVILYMLVCGRLPFEAYTLKELHSRVLSGKYRIPFYMTENCEAMLRKMLIINPKKRATLRELLQEPWINTGYENDILQPYKEPSLDHNDPVRRAIMNELGFKPEDLTDAFENRRFNNVTATYLLLEDKETRHKLTNRLWNKCDKQNRTGRKSSDPDRSPEGQSASSDEEDMAAANVDSHERSSSAVVRSEQEEYTLHPLTRNAWATGSLRNQDPVKKVKGFVQQPKRIFDPALNLPKLIAHSDQNGAPDPKTETLTIDSLIERVPNSRGTEYNLTKKLDDDKQPSVPVKSNGLRRIFTSSLEPEECTRNESAAVIPKKRTPPVVISRIKTEPLPRRTFQSGDFQPTTRTHSSRSIVIVSDAQNGSENDRLNYSKKPIRVISLIYPNDTNSEKLLSRSEGERFCTTENAESVSNVRKLSNPVITYTSVLHRDLSNGIHRPEMSNTVRDDQRKTNQQPATTTTILVAERHEPVGPVTSVSNSSEKTVNASVKPRLLSPPVIVSRSPSSADSTERSQDFVTNVNLKMNVSDAWTDANKKDRWTKGIRRNPTYSPIPGGADQSPEKRVISPIKQNGSQLWGMPRFADNRTNTRTRMARSPPVTLKRTVLNGERSPDVRIVRKDTRICTSTPTSPVFRTVEQPSRVFSIETPGQQNHAPRDGWSSLSHHDGPNGKHYGTQYTTRRIRPQRTPSAYESTTRQPLSIVYPRDIENGYSERCTPMPSGEVRTRTPYCRDASPELISRRDSGYKQGLEMKRPQSNLSKYSPVDKSSYSPSVTSNMRIPIIPKYDQAGGNLRPTKINRESSTTPSGEGRTSSGSVKRPTSSNGEKITVPRKINWAFGINIQGDNSQALLRSLLRILEQKRIDYVYQNPYRLQCVYQPYSEMDQTPPANSQSGLPIKWELEIVQLIRSKNYGVRFRYLSGDQSQYRILEKSICGQFQRNSD</sequence>
<dbReference type="CDD" id="cd14003">
    <property type="entry name" value="STKc_AMPK-like"/>
    <property type="match status" value="1"/>
</dbReference>
<feature type="compositionally biased region" description="Basic and acidic residues" evidence="11">
    <location>
        <begin position="1032"/>
        <end position="1047"/>
    </location>
</feature>
<dbReference type="FunFam" id="1.10.510.10:FF:000592">
    <property type="entry name" value="CAMK family protein kinase"/>
    <property type="match status" value="1"/>
</dbReference>
<feature type="region of interest" description="Disordered" evidence="11">
    <location>
        <begin position="941"/>
        <end position="1119"/>
    </location>
</feature>
<evidence type="ECO:0000256" key="3">
    <source>
        <dbReference type="ARBA" id="ARBA00022527"/>
    </source>
</evidence>
<evidence type="ECO:0000256" key="5">
    <source>
        <dbReference type="ARBA" id="ARBA00022741"/>
    </source>
</evidence>
<dbReference type="PROSITE" id="PS00108">
    <property type="entry name" value="PROTEIN_KINASE_ST"/>
    <property type="match status" value="1"/>
</dbReference>
<dbReference type="InterPro" id="IPR000719">
    <property type="entry name" value="Prot_kinase_dom"/>
</dbReference>
<dbReference type="InterPro" id="IPR001772">
    <property type="entry name" value="KA1_dom"/>
</dbReference>
<evidence type="ECO:0000256" key="7">
    <source>
        <dbReference type="ARBA" id="ARBA00022840"/>
    </source>
</evidence>
<dbReference type="EMBL" id="NIRI02000076">
    <property type="protein sequence ID" value="KAG5441687.1"/>
    <property type="molecule type" value="Genomic_DNA"/>
</dbReference>
<dbReference type="PROSITE" id="PS50032">
    <property type="entry name" value="KA1"/>
    <property type="match status" value="1"/>
</dbReference>
<evidence type="ECO:0000256" key="10">
    <source>
        <dbReference type="PROSITE-ProRule" id="PRU10141"/>
    </source>
</evidence>
<evidence type="ECO:0000313" key="14">
    <source>
        <dbReference type="EMBL" id="KAG5441687.1"/>
    </source>
</evidence>
<evidence type="ECO:0000256" key="2">
    <source>
        <dbReference type="ARBA" id="ARBA00012513"/>
    </source>
</evidence>
<keyword evidence="5 10" id="KW-0547">Nucleotide-binding</keyword>
<evidence type="ECO:0000256" key="6">
    <source>
        <dbReference type="ARBA" id="ARBA00022777"/>
    </source>
</evidence>
<feature type="region of interest" description="Disordered" evidence="11">
    <location>
        <begin position="731"/>
        <end position="755"/>
    </location>
</feature>
<keyword evidence="15" id="KW-1185">Reference proteome</keyword>
<dbReference type="GO" id="GO:0005737">
    <property type="term" value="C:cytoplasm"/>
    <property type="evidence" value="ECO:0007669"/>
    <property type="project" value="TreeGrafter"/>
</dbReference>
<dbReference type="InterPro" id="IPR017441">
    <property type="entry name" value="Protein_kinase_ATP_BS"/>
</dbReference>
<dbReference type="GO" id="GO:0000226">
    <property type="term" value="P:microtubule cytoskeleton organization"/>
    <property type="evidence" value="ECO:0007669"/>
    <property type="project" value="TreeGrafter"/>
</dbReference>
<evidence type="ECO:0000256" key="9">
    <source>
        <dbReference type="ARBA" id="ARBA00048679"/>
    </source>
</evidence>
<dbReference type="PROSITE" id="PS00107">
    <property type="entry name" value="PROTEIN_KINASE_ATP"/>
    <property type="match status" value="1"/>
</dbReference>
<reference evidence="14 15" key="2">
    <citation type="journal article" date="2021" name="Genomics">
        <title>High-quality reference genome for Clonorchis sinensis.</title>
        <authorList>
            <person name="Young N.D."/>
            <person name="Stroehlein A.J."/>
            <person name="Kinkar L."/>
            <person name="Wang T."/>
            <person name="Sohn W.M."/>
            <person name="Chang B.C.H."/>
            <person name="Kaur P."/>
            <person name="Weisz D."/>
            <person name="Dudchenko O."/>
            <person name="Aiden E.L."/>
            <person name="Korhonen P.K."/>
            <person name="Gasser R.B."/>
        </authorList>
    </citation>
    <scope>NUCLEOTIDE SEQUENCE [LARGE SCALE GENOMIC DNA]</scope>
    <source>
        <strain evidence="14">Cs-k2</strain>
    </source>
</reference>
<dbReference type="PROSITE" id="PS50011">
    <property type="entry name" value="PROTEIN_KINASE_DOM"/>
    <property type="match status" value="1"/>
</dbReference>
<dbReference type="Gene3D" id="1.10.510.10">
    <property type="entry name" value="Transferase(Phosphotransferase) domain 1"/>
    <property type="match status" value="1"/>
</dbReference>
<dbReference type="CDD" id="cd14337">
    <property type="entry name" value="UBA_MARK_Par1"/>
    <property type="match status" value="1"/>
</dbReference>
<evidence type="ECO:0000313" key="15">
    <source>
        <dbReference type="Proteomes" id="UP000286415"/>
    </source>
</evidence>
<dbReference type="FunFam" id="3.30.200.20:FF:000003">
    <property type="entry name" value="Non-specific serine/threonine protein kinase"/>
    <property type="match status" value="1"/>
</dbReference>
<feature type="compositionally biased region" description="Polar residues" evidence="11">
    <location>
        <begin position="1094"/>
        <end position="1119"/>
    </location>
</feature>
<dbReference type="InterPro" id="IPR008271">
    <property type="entry name" value="Ser/Thr_kinase_AS"/>
</dbReference>
<dbReference type="GO" id="GO:0050321">
    <property type="term" value="F:tau-protein kinase activity"/>
    <property type="evidence" value="ECO:0007669"/>
    <property type="project" value="TreeGrafter"/>
</dbReference>
<dbReference type="GO" id="GO:0035556">
    <property type="term" value="P:intracellular signal transduction"/>
    <property type="evidence" value="ECO:0007669"/>
    <property type="project" value="TreeGrafter"/>
</dbReference>
<keyword evidence="4" id="KW-0808">Transferase</keyword>
<dbReference type="Pfam" id="PF00069">
    <property type="entry name" value="Pkinase"/>
    <property type="match status" value="1"/>
</dbReference>
<feature type="binding site" evidence="10">
    <location>
        <position position="141"/>
    </location>
    <ligand>
        <name>ATP</name>
        <dbReference type="ChEBI" id="CHEBI:30616"/>
    </ligand>
</feature>
<dbReference type="SMART" id="SM00220">
    <property type="entry name" value="S_TKc"/>
    <property type="match status" value="1"/>
</dbReference>
<dbReference type="PANTHER" id="PTHR24346">
    <property type="entry name" value="MAP/MICROTUBULE AFFINITY-REGULATING KINASE"/>
    <property type="match status" value="1"/>
</dbReference>
<gene>
    <name evidence="14" type="ORF">CSKR_103178</name>
</gene>
<keyword evidence="6 14" id="KW-0418">Kinase</keyword>
<feature type="region of interest" description="Disordered" evidence="11">
    <location>
        <begin position="32"/>
        <end position="86"/>
    </location>
</feature>
<feature type="domain" description="KA1" evidence="13">
    <location>
        <begin position="1183"/>
        <end position="1232"/>
    </location>
</feature>
<feature type="compositionally biased region" description="Basic and acidic residues" evidence="11">
    <location>
        <begin position="731"/>
        <end position="746"/>
    </location>
</feature>
<dbReference type="GO" id="GO:0005524">
    <property type="term" value="F:ATP binding"/>
    <property type="evidence" value="ECO:0007669"/>
    <property type="project" value="UniProtKB-UniRule"/>
</dbReference>
<evidence type="ECO:0000259" key="13">
    <source>
        <dbReference type="PROSITE" id="PS50032"/>
    </source>
</evidence>
<evidence type="ECO:0000256" key="4">
    <source>
        <dbReference type="ARBA" id="ARBA00022679"/>
    </source>
</evidence>
<dbReference type="SUPFAM" id="SSF56112">
    <property type="entry name" value="Protein kinase-like (PK-like)"/>
    <property type="match status" value="1"/>
</dbReference>
<feature type="compositionally biased region" description="Polar residues" evidence="11">
    <location>
        <begin position="1048"/>
        <end position="1071"/>
    </location>
</feature>
<accession>A0A8T1LX24</accession>
<dbReference type="SUPFAM" id="SSF103243">
    <property type="entry name" value="KA1-like"/>
    <property type="match status" value="1"/>
</dbReference>
<feature type="region of interest" description="Disordered" evidence="11">
    <location>
        <begin position="837"/>
        <end position="856"/>
    </location>
</feature>
<evidence type="ECO:0000256" key="8">
    <source>
        <dbReference type="ARBA" id="ARBA00047899"/>
    </source>
</evidence>
<dbReference type="EC" id="2.7.11.1" evidence="2"/>
<evidence type="ECO:0000256" key="1">
    <source>
        <dbReference type="ARBA" id="ARBA00006234"/>
    </source>
</evidence>
<comment type="similarity">
    <text evidence="1">Belongs to the protein kinase superfamily. CAMK Ser/Thr protein kinase family. SNF1 subfamily.</text>
</comment>
<dbReference type="PANTHER" id="PTHR24346:SF82">
    <property type="entry name" value="KP78A-RELATED"/>
    <property type="match status" value="1"/>
</dbReference>
<feature type="compositionally biased region" description="Polar residues" evidence="11">
    <location>
        <begin position="69"/>
        <end position="79"/>
    </location>
</feature>
<reference evidence="14 15" key="1">
    <citation type="journal article" date="2018" name="Biotechnol. Adv.">
        <title>Improved genomic resources and new bioinformatic workflow for the carcinogenic parasite Clonorchis sinensis: Biotechnological implications.</title>
        <authorList>
            <person name="Wang D."/>
            <person name="Korhonen P.K."/>
            <person name="Gasser R.B."/>
            <person name="Young N.D."/>
        </authorList>
    </citation>
    <scope>NUCLEOTIDE SEQUENCE [LARGE SCALE GENOMIC DNA]</scope>
    <source>
        <strain evidence="14">Cs-k2</strain>
    </source>
</reference>
<dbReference type="Pfam" id="PF02149">
    <property type="entry name" value="KA1"/>
    <property type="match status" value="1"/>
</dbReference>
<dbReference type="Proteomes" id="UP000286415">
    <property type="component" value="Unassembled WGS sequence"/>
</dbReference>
<feature type="compositionally biased region" description="Polar residues" evidence="11">
    <location>
        <begin position="34"/>
        <end position="51"/>
    </location>
</feature>
<comment type="catalytic activity">
    <reaction evidence="9">
        <text>L-seryl-[protein] + ATP = O-phospho-L-seryl-[protein] + ADP + H(+)</text>
        <dbReference type="Rhea" id="RHEA:17989"/>
        <dbReference type="Rhea" id="RHEA-COMP:9863"/>
        <dbReference type="Rhea" id="RHEA-COMP:11604"/>
        <dbReference type="ChEBI" id="CHEBI:15378"/>
        <dbReference type="ChEBI" id="CHEBI:29999"/>
        <dbReference type="ChEBI" id="CHEBI:30616"/>
        <dbReference type="ChEBI" id="CHEBI:83421"/>
        <dbReference type="ChEBI" id="CHEBI:456216"/>
        <dbReference type="EC" id="2.7.11.1"/>
    </reaction>
</comment>